<dbReference type="AlphaFoldDB" id="A0A841MT70"/>
<feature type="domain" description="GP-PDE" evidence="1">
    <location>
        <begin position="53"/>
        <end position="296"/>
    </location>
</feature>
<dbReference type="PROSITE" id="PS51704">
    <property type="entry name" value="GP_PDE"/>
    <property type="match status" value="1"/>
</dbReference>
<dbReference type="PANTHER" id="PTHR46320:SF1">
    <property type="entry name" value="GLYCEROPHOSPHODIESTER PHOSPHODIESTERASE 1"/>
    <property type="match status" value="1"/>
</dbReference>
<reference evidence="2 3" key="1">
    <citation type="submission" date="2020-08" db="EMBL/GenBank/DDBJ databases">
        <title>Genomic Encyclopedia of Type Strains, Phase IV (KMG-IV): sequencing the most valuable type-strain genomes for metagenomic binning, comparative biology and taxonomic classification.</title>
        <authorList>
            <person name="Goeker M."/>
        </authorList>
    </citation>
    <scope>NUCLEOTIDE SEQUENCE [LARGE SCALE GENOMIC DNA]</scope>
    <source>
        <strain evidence="2 3">DSM 102044</strain>
    </source>
</reference>
<keyword evidence="3" id="KW-1185">Reference proteome</keyword>
<dbReference type="GO" id="GO:0006580">
    <property type="term" value="P:ethanolamine metabolic process"/>
    <property type="evidence" value="ECO:0007669"/>
    <property type="project" value="TreeGrafter"/>
</dbReference>
<name>A0A841MT70_9BACT</name>
<evidence type="ECO:0000259" key="1">
    <source>
        <dbReference type="PROSITE" id="PS51704"/>
    </source>
</evidence>
<dbReference type="RefSeq" id="WP_184494365.1">
    <property type="nucleotide sequence ID" value="NZ_JACIJO010000001.1"/>
</dbReference>
<dbReference type="GO" id="GO:0005886">
    <property type="term" value="C:plasma membrane"/>
    <property type="evidence" value="ECO:0007669"/>
    <property type="project" value="TreeGrafter"/>
</dbReference>
<comment type="caution">
    <text evidence="2">The sequence shown here is derived from an EMBL/GenBank/DDBJ whole genome shotgun (WGS) entry which is preliminary data.</text>
</comment>
<evidence type="ECO:0000313" key="3">
    <source>
        <dbReference type="Proteomes" id="UP000588604"/>
    </source>
</evidence>
<dbReference type="SUPFAM" id="SSF51695">
    <property type="entry name" value="PLC-like phosphodiesterases"/>
    <property type="match status" value="1"/>
</dbReference>
<dbReference type="CDD" id="cd08566">
    <property type="entry name" value="GDPD_AtGDE_like"/>
    <property type="match status" value="1"/>
</dbReference>
<dbReference type="EMBL" id="JACIJO010000001">
    <property type="protein sequence ID" value="MBB6325818.1"/>
    <property type="molecule type" value="Genomic_DNA"/>
</dbReference>
<protein>
    <submittedName>
        <fullName evidence="2">Glycerophosphoryl diester phosphodiesterase</fullName>
        <ecNumber evidence="2">3.1.4.46</ecNumber>
    </submittedName>
</protein>
<dbReference type="PANTHER" id="PTHR46320">
    <property type="entry name" value="GLYCEROPHOSPHODIESTER PHOSPHODIESTERASE 1"/>
    <property type="match status" value="1"/>
</dbReference>
<dbReference type="InterPro" id="IPR030395">
    <property type="entry name" value="GP_PDE_dom"/>
</dbReference>
<dbReference type="InterPro" id="IPR017946">
    <property type="entry name" value="PLC-like_Pdiesterase_TIM-brl"/>
</dbReference>
<dbReference type="Pfam" id="PF03009">
    <property type="entry name" value="GDPD"/>
    <property type="match status" value="1"/>
</dbReference>
<dbReference type="GO" id="GO:0008889">
    <property type="term" value="F:glycerophosphodiester phosphodiesterase activity"/>
    <property type="evidence" value="ECO:0007669"/>
    <property type="project" value="UniProtKB-EC"/>
</dbReference>
<proteinExistence type="predicted"/>
<organism evidence="2 3">
    <name type="scientific">Algoriphagus iocasae</name>
    <dbReference type="NCBI Taxonomy" id="1836499"/>
    <lineage>
        <taxon>Bacteria</taxon>
        <taxon>Pseudomonadati</taxon>
        <taxon>Bacteroidota</taxon>
        <taxon>Cytophagia</taxon>
        <taxon>Cytophagales</taxon>
        <taxon>Cyclobacteriaceae</taxon>
        <taxon>Algoriphagus</taxon>
    </lineage>
</organism>
<evidence type="ECO:0000313" key="2">
    <source>
        <dbReference type="EMBL" id="MBB6325818.1"/>
    </source>
</evidence>
<dbReference type="EC" id="3.1.4.46" evidence="2"/>
<dbReference type="Gene3D" id="3.20.20.190">
    <property type="entry name" value="Phosphatidylinositol (PI) phosphodiesterase"/>
    <property type="match status" value="1"/>
</dbReference>
<gene>
    <name evidence="2" type="ORF">FHS59_001433</name>
</gene>
<keyword evidence="2" id="KW-0378">Hydrolase</keyword>
<dbReference type="GO" id="GO:0070291">
    <property type="term" value="P:N-acylethanolamine metabolic process"/>
    <property type="evidence" value="ECO:0007669"/>
    <property type="project" value="TreeGrafter"/>
</dbReference>
<dbReference type="GO" id="GO:0006644">
    <property type="term" value="P:phospholipid metabolic process"/>
    <property type="evidence" value="ECO:0007669"/>
    <property type="project" value="TreeGrafter"/>
</dbReference>
<accession>A0A841MT70</accession>
<sequence length="301" mass="34284">MIFSIKSILICFLFFTVSYGYGQVVTENKVNYLEFNSSKELYDFFSYKKGNPPLISGHRGGMEAGYPENSIEAFEHVLKNTSAIFEIDPRMTKDSVVVLMHDASLERTTNGLGNLIELTWEDASKLFLKDVNGKLTSFKIPTLEEAISWSKDKTILNLDHKDVPLQVTADLIKRLDAFDHVMITVHKPSEARYYLDQHPGFMFSAFIRTVEEFEAYEEAKIPWTQIMAYVGSLSKAENKNLYDMLHSKGVKVMVSAAPSYDKMERGDTQDEAYRQVFLDGADVLESDYPIRVAKAILHLDQ</sequence>
<dbReference type="Proteomes" id="UP000588604">
    <property type="component" value="Unassembled WGS sequence"/>
</dbReference>